<evidence type="ECO:0000256" key="6">
    <source>
        <dbReference type="ARBA" id="ARBA00039025"/>
    </source>
</evidence>
<dbReference type="Proteomes" id="UP000183403">
    <property type="component" value="Unassembled WGS sequence"/>
</dbReference>
<dbReference type="EMBL" id="MIYV01000021">
    <property type="protein sequence ID" value="OIR10852.1"/>
    <property type="molecule type" value="Genomic_DNA"/>
</dbReference>
<dbReference type="PROSITE" id="PS00211">
    <property type="entry name" value="ABC_TRANSPORTER_1"/>
    <property type="match status" value="1"/>
</dbReference>
<comment type="similarity">
    <text evidence="4">Belongs to the ABC transporter superfamily. Sulfate/tungstate importer (TC 3.A.1.6) family.</text>
</comment>
<evidence type="ECO:0000256" key="7">
    <source>
        <dbReference type="ARBA" id="ARBA00041133"/>
    </source>
</evidence>
<sequence>MRPIRRTPEVSMSNVIHAVDLKIGYSPDFILAKINNLEIVQGEIVSIVGESGIGKTTLLKNIAHLVNPISGTLKVFDAEKAPDRGMIGYIPQKLGLINHETVYFNVLEGAVCNQSIFKSITGFHEEKVVDTVKDSITLMDLSHKIDEPIKHLSGGQQRRVAIARTMAQGPKLILADEFLSELDDTTANNVWNIMHEYVKENKITLIIVEHNIDRAKLADRCFKLEKMSDSPLSVFVEVDK</sequence>
<gene>
    <name evidence="10" type="ORF">BEU03_00785</name>
</gene>
<comment type="caution">
    <text evidence="10">The sequence shown here is derived from an EMBL/GenBank/DDBJ whole genome shotgun (WGS) entry which is preliminary data.</text>
</comment>
<evidence type="ECO:0000313" key="11">
    <source>
        <dbReference type="Proteomes" id="UP000183403"/>
    </source>
</evidence>
<evidence type="ECO:0000313" key="10">
    <source>
        <dbReference type="EMBL" id="OIR10852.1"/>
    </source>
</evidence>
<accession>A0A1J5TAP2</accession>
<comment type="catalytic activity">
    <reaction evidence="8">
        <text>tungstate(in) + ATP + H2O = tungstate(out) + ADP + phosphate + H(+)</text>
        <dbReference type="Rhea" id="RHEA:35027"/>
        <dbReference type="ChEBI" id="CHEBI:15377"/>
        <dbReference type="ChEBI" id="CHEBI:15378"/>
        <dbReference type="ChEBI" id="CHEBI:30616"/>
        <dbReference type="ChEBI" id="CHEBI:43474"/>
        <dbReference type="ChEBI" id="CHEBI:46502"/>
        <dbReference type="ChEBI" id="CHEBI:456216"/>
        <dbReference type="EC" id="7.3.2.6"/>
    </reaction>
</comment>
<evidence type="ECO:0000259" key="9">
    <source>
        <dbReference type="PROSITE" id="PS50893"/>
    </source>
</evidence>
<evidence type="ECO:0000256" key="8">
    <source>
        <dbReference type="ARBA" id="ARBA00047936"/>
    </source>
</evidence>
<dbReference type="GO" id="GO:0016887">
    <property type="term" value="F:ATP hydrolysis activity"/>
    <property type="evidence" value="ECO:0007669"/>
    <property type="project" value="InterPro"/>
</dbReference>
<dbReference type="AlphaFoldDB" id="A0A1J5TAP2"/>
<dbReference type="InterPro" id="IPR050093">
    <property type="entry name" value="ABC_SmlMolc_Importer"/>
</dbReference>
<dbReference type="InterPro" id="IPR017871">
    <property type="entry name" value="ABC_transporter-like_CS"/>
</dbReference>
<keyword evidence="1" id="KW-0813">Transport</keyword>
<dbReference type="PANTHER" id="PTHR42781:SF9">
    <property type="entry name" value="AMINO ACID ABC TRANSPORTER, ATP-BINDING PROTEIN-RELATED"/>
    <property type="match status" value="1"/>
</dbReference>
<comment type="subunit">
    <text evidence="5">The complex is composed of two ATP-binding proteins (WtpC), two transmembrane proteins (WtpB) and a solute-binding protein (WtpA).</text>
</comment>
<dbReference type="InterPro" id="IPR003439">
    <property type="entry name" value="ABC_transporter-like_ATP-bd"/>
</dbReference>
<proteinExistence type="inferred from homology"/>
<protein>
    <recommendedName>
        <fullName evidence="7">Molybdate/tungstate import ATP-binding protein WtpC</fullName>
        <ecNumber evidence="6">7.3.2.6</ecNumber>
    </recommendedName>
</protein>
<evidence type="ECO:0000256" key="1">
    <source>
        <dbReference type="ARBA" id="ARBA00022448"/>
    </source>
</evidence>
<name>A0A1J5TAP2_9ARCH</name>
<dbReference type="SUPFAM" id="SSF52540">
    <property type="entry name" value="P-loop containing nucleoside triphosphate hydrolases"/>
    <property type="match status" value="1"/>
</dbReference>
<feature type="domain" description="ABC transporter" evidence="9">
    <location>
        <begin position="16"/>
        <end position="240"/>
    </location>
</feature>
<evidence type="ECO:0000256" key="4">
    <source>
        <dbReference type="ARBA" id="ARBA00038307"/>
    </source>
</evidence>
<dbReference type="EC" id="7.3.2.6" evidence="6"/>
<reference evidence="10 11" key="1">
    <citation type="submission" date="2016-08" db="EMBL/GenBank/DDBJ databases">
        <title>New Insights into Marine Group III Euryarchaeota, from dark to light.</title>
        <authorList>
            <person name="Haro-Moreno J.M."/>
            <person name="Rodriguez-Valera F."/>
            <person name="Lopez-Garcia P."/>
            <person name="Moreira D."/>
            <person name="Martin-Cuadrado A.B."/>
        </authorList>
    </citation>
    <scope>NUCLEOTIDE SEQUENCE [LARGE SCALE GENOMIC DNA]</scope>
    <source>
        <strain evidence="10">CG-Epi6</strain>
    </source>
</reference>
<evidence type="ECO:0000256" key="2">
    <source>
        <dbReference type="ARBA" id="ARBA00022741"/>
    </source>
</evidence>
<dbReference type="PANTHER" id="PTHR42781">
    <property type="entry name" value="SPERMIDINE/PUTRESCINE IMPORT ATP-BINDING PROTEIN POTA"/>
    <property type="match status" value="1"/>
</dbReference>
<dbReference type="InterPro" id="IPR027417">
    <property type="entry name" value="P-loop_NTPase"/>
</dbReference>
<dbReference type="PROSITE" id="PS50893">
    <property type="entry name" value="ABC_TRANSPORTER_2"/>
    <property type="match status" value="1"/>
</dbReference>
<keyword evidence="2" id="KW-0547">Nucleotide-binding</keyword>
<organism evidence="10 11">
    <name type="scientific">Marine Group III euryarchaeote CG-Epi6</name>
    <dbReference type="NCBI Taxonomy" id="1889000"/>
    <lineage>
        <taxon>Archaea</taxon>
        <taxon>Methanobacteriati</taxon>
        <taxon>Thermoplasmatota</taxon>
        <taxon>Thermoplasmata</taxon>
        <taxon>Candidatus Thermoprofundales</taxon>
    </lineage>
</organism>
<dbReference type="Pfam" id="PF00005">
    <property type="entry name" value="ABC_tran"/>
    <property type="match status" value="1"/>
</dbReference>
<evidence type="ECO:0000256" key="5">
    <source>
        <dbReference type="ARBA" id="ARBA00038781"/>
    </source>
</evidence>
<keyword evidence="3" id="KW-0067">ATP-binding</keyword>
<dbReference type="GO" id="GO:0005524">
    <property type="term" value="F:ATP binding"/>
    <property type="evidence" value="ECO:0007669"/>
    <property type="project" value="UniProtKB-KW"/>
</dbReference>
<dbReference type="GO" id="GO:1901238">
    <property type="term" value="F:ABC-type tungstate transporter activity"/>
    <property type="evidence" value="ECO:0007669"/>
    <property type="project" value="UniProtKB-EC"/>
</dbReference>
<dbReference type="SMART" id="SM00382">
    <property type="entry name" value="AAA"/>
    <property type="match status" value="1"/>
</dbReference>
<dbReference type="Gene3D" id="3.40.50.300">
    <property type="entry name" value="P-loop containing nucleotide triphosphate hydrolases"/>
    <property type="match status" value="1"/>
</dbReference>
<dbReference type="InterPro" id="IPR003593">
    <property type="entry name" value="AAA+_ATPase"/>
</dbReference>
<evidence type="ECO:0000256" key="3">
    <source>
        <dbReference type="ARBA" id="ARBA00022840"/>
    </source>
</evidence>